<feature type="compositionally biased region" description="Polar residues" evidence="3">
    <location>
        <begin position="32"/>
        <end position="48"/>
    </location>
</feature>
<evidence type="ECO:0000256" key="3">
    <source>
        <dbReference type="SAM" id="MobiDB-lite"/>
    </source>
</evidence>
<feature type="compositionally biased region" description="Basic and acidic residues" evidence="3">
    <location>
        <begin position="1"/>
        <end position="10"/>
    </location>
</feature>
<dbReference type="OrthoDB" id="265955at2759"/>
<feature type="domain" description="Splicing factor cactin central" evidence="5">
    <location>
        <begin position="49"/>
        <end position="235"/>
    </location>
</feature>
<gene>
    <name evidence="6" type="ORF">CDD81_127</name>
</gene>
<dbReference type="GO" id="GO:0045292">
    <property type="term" value="P:mRNA cis splicing, via spliceosome"/>
    <property type="evidence" value="ECO:0007669"/>
    <property type="project" value="TreeGrafter"/>
</dbReference>
<dbReference type="Pfam" id="PF10312">
    <property type="entry name" value="Cactin_mid"/>
    <property type="match status" value="1"/>
</dbReference>
<comment type="caution">
    <text evidence="6">The sequence shown here is derived from an EMBL/GenBank/DDBJ whole genome shotgun (WGS) entry which is preliminary data.</text>
</comment>
<dbReference type="SMART" id="SM01050">
    <property type="entry name" value="CactinC_cactus"/>
    <property type="match status" value="1"/>
</dbReference>
<evidence type="ECO:0000259" key="5">
    <source>
        <dbReference type="Pfam" id="PF10312"/>
    </source>
</evidence>
<dbReference type="PANTHER" id="PTHR21737:SF4">
    <property type="entry name" value="SPLICING FACTOR CACTIN"/>
    <property type="match status" value="1"/>
</dbReference>
<evidence type="ECO:0000256" key="1">
    <source>
        <dbReference type="ARBA" id="ARBA00006895"/>
    </source>
</evidence>
<dbReference type="Proteomes" id="UP000226192">
    <property type="component" value="Unassembled WGS sequence"/>
</dbReference>
<evidence type="ECO:0000313" key="6">
    <source>
        <dbReference type="EMBL" id="PHH67360.1"/>
    </source>
</evidence>
<organism evidence="6 7">
    <name type="scientific">Ophiocordyceps australis</name>
    <dbReference type="NCBI Taxonomy" id="1399860"/>
    <lineage>
        <taxon>Eukaryota</taxon>
        <taxon>Fungi</taxon>
        <taxon>Dikarya</taxon>
        <taxon>Ascomycota</taxon>
        <taxon>Pezizomycotina</taxon>
        <taxon>Sordariomycetes</taxon>
        <taxon>Hypocreomycetidae</taxon>
        <taxon>Hypocreales</taxon>
        <taxon>Ophiocordycipitaceae</taxon>
        <taxon>Ophiocordyceps</taxon>
    </lineage>
</organism>
<dbReference type="STRING" id="1399860.A0A2C5YIP0"/>
<dbReference type="PANTHER" id="PTHR21737">
    <property type="entry name" value="POLYGLUTAMINE BINDING PROTEIN 1/MARVEL MEMBRANE-ASSOCIATING DOMAIN CONTAINING 3"/>
    <property type="match status" value="1"/>
</dbReference>
<dbReference type="InterPro" id="IPR018816">
    <property type="entry name" value="Cactin_central"/>
</dbReference>
<proteinExistence type="inferred from homology"/>
<keyword evidence="7" id="KW-1185">Reference proteome</keyword>
<feature type="region of interest" description="Disordered" evidence="3">
    <location>
        <begin position="1"/>
        <end position="48"/>
    </location>
</feature>
<dbReference type="AlphaFoldDB" id="A0A2C5YIP0"/>
<dbReference type="Pfam" id="PF09732">
    <property type="entry name" value="CactinC_cactus"/>
    <property type="match status" value="1"/>
</dbReference>
<sequence>MDPGRREMLAKQRPWNRKSATGPQHDAKTRVSKPSQRGAQGDSSRYLSQDQLARKFVDEEDDFVLKQSKKKADIRVREGRATPHDHLVFNLRYIDRERHLFDDQDEDYGIELKAPGSVISELDLGQLRELQAGVESFLALEKEAVARAYWSAVQVLCEDQLSRLDASNSEERRILEVVADDIDKILKAKKYEELEKLEKDIKSQLESDELIDADFWQQMLRETKARRSKMTLQRIFETIVEEQAKAAKLRPAKGAQDSKAAAAMDVDATAEGLASGPADEDVSQATRALYDRLASQAMLENEEIFTAEEAVPSVAKRQWTEEYTARKPRYFNRVQMGYEWNKYNQTHYDHSNPPPRVVQGYKFNIFYPDLIDNTKTPTFKIIREHGRRRGESLAAAGEADTCLIHFIAGPPYADIAFRIVDREWDFSAKRDRGYKSTFENGVLQLHFQFKKIFYRK</sequence>
<name>A0A2C5YIP0_9HYPO</name>
<dbReference type="GO" id="GO:0005681">
    <property type="term" value="C:spliceosomal complex"/>
    <property type="evidence" value="ECO:0007669"/>
    <property type="project" value="TreeGrafter"/>
</dbReference>
<evidence type="ECO:0000313" key="7">
    <source>
        <dbReference type="Proteomes" id="UP000226192"/>
    </source>
</evidence>
<reference evidence="6 7" key="1">
    <citation type="submission" date="2017-06" db="EMBL/GenBank/DDBJ databases">
        <title>Ant-infecting Ophiocordyceps genomes reveal a high diversity of potential behavioral manipulation genes and a possible major role for enterotoxins.</title>
        <authorList>
            <person name="De Bekker C."/>
            <person name="Evans H.C."/>
            <person name="Brachmann A."/>
            <person name="Hughes D.P."/>
        </authorList>
    </citation>
    <scope>NUCLEOTIDE SEQUENCE [LARGE SCALE GENOMIC DNA]</scope>
    <source>
        <strain evidence="6 7">Map64</strain>
    </source>
</reference>
<dbReference type="InterPro" id="IPR019134">
    <property type="entry name" value="Cactin_C"/>
</dbReference>
<evidence type="ECO:0000259" key="4">
    <source>
        <dbReference type="Pfam" id="PF09732"/>
    </source>
</evidence>
<evidence type="ECO:0000256" key="2">
    <source>
        <dbReference type="ARBA" id="ARBA00034534"/>
    </source>
</evidence>
<comment type="similarity">
    <text evidence="1">Belongs to the CACTIN family.</text>
</comment>
<dbReference type="GO" id="GO:0005737">
    <property type="term" value="C:cytoplasm"/>
    <property type="evidence" value="ECO:0007669"/>
    <property type="project" value="TreeGrafter"/>
</dbReference>
<protein>
    <recommendedName>
        <fullName evidence="2">Splicing factor Cactin</fullName>
    </recommendedName>
</protein>
<dbReference type="EMBL" id="NJET01000001">
    <property type="protein sequence ID" value="PHH67360.1"/>
    <property type="molecule type" value="Genomic_DNA"/>
</dbReference>
<feature type="domain" description="Splicing factor Cactin C-terminal" evidence="4">
    <location>
        <begin position="319"/>
        <end position="456"/>
    </location>
</feature>
<accession>A0A2C5YIP0</accession>